<evidence type="ECO:0000259" key="2">
    <source>
        <dbReference type="Pfam" id="PF21320"/>
    </source>
</evidence>
<dbReference type="Pfam" id="PF21320">
    <property type="entry name" value="WHD_Rv2258c"/>
    <property type="match status" value="1"/>
</dbReference>
<dbReference type="EMBL" id="FOVH01000001">
    <property type="protein sequence ID" value="SFN25274.1"/>
    <property type="molecule type" value="Genomic_DNA"/>
</dbReference>
<dbReference type="InterPro" id="IPR036388">
    <property type="entry name" value="WH-like_DNA-bd_sf"/>
</dbReference>
<dbReference type="SUPFAM" id="SSF46785">
    <property type="entry name" value="Winged helix' DNA-binding domain"/>
    <property type="match status" value="1"/>
</dbReference>
<name>A0A1I4XHB2_9ACTN</name>
<dbReference type="PANTHER" id="PTHR45128">
    <property type="entry name" value="METHYLTRANSFERASE TYPE 11"/>
    <property type="match status" value="1"/>
</dbReference>
<dbReference type="Proteomes" id="UP000183413">
    <property type="component" value="Unassembled WGS sequence"/>
</dbReference>
<dbReference type="PANTHER" id="PTHR45128:SF2">
    <property type="entry name" value="METHYLTRANSFERASE DOMAIN-CONTAINING PROTEIN"/>
    <property type="match status" value="1"/>
</dbReference>
<dbReference type="eggNOG" id="COG2519">
    <property type="taxonomic scope" value="Bacteria"/>
</dbReference>
<keyword evidence="4" id="KW-1185">Reference proteome</keyword>
<proteinExistence type="predicted"/>
<feature type="domain" description="Methyltransferase" evidence="1">
    <location>
        <begin position="173"/>
        <end position="266"/>
    </location>
</feature>
<dbReference type="AlphaFoldDB" id="A0A1I4XHB2"/>
<evidence type="ECO:0000259" key="1">
    <source>
        <dbReference type="Pfam" id="PF13649"/>
    </source>
</evidence>
<evidence type="ECO:0000313" key="4">
    <source>
        <dbReference type="Proteomes" id="UP000183413"/>
    </source>
</evidence>
<dbReference type="GO" id="GO:0032259">
    <property type="term" value="P:methylation"/>
    <property type="evidence" value="ECO:0007669"/>
    <property type="project" value="UniProtKB-KW"/>
</dbReference>
<sequence>MTEYSPGALSERLFGQAVATMEAAAVWLGGRLGWYASLHEDGPATPEELAGRTGAQPRYATEWLEQQAVAGVLVRLPDGRYELPAGHAEALLDADSPAWTEPLVRQVMAAVLQLPAIAEAYRAGRGVPWDAYGEDMSNAQGDLNRPMLLHALPRDWAPQIPGLRERLAAGARVADVGCGQGWSAIGLAKAHPRIEVDGFDLDDVALDAARKHATEAGVADRVRFHRADAAAGLPGGPYDVLMLVECLHDMPRPTEVLAGMRAAAAPDAVVIVVDEAADQVLTTPGDEVQRLLYGFSLLICLPDSLSHDGSAGTGAVMRPGTLAAYATDAGYAGVETLDVSDTGFWRIYRLRM</sequence>
<reference evidence="3 4" key="1">
    <citation type="submission" date="2016-10" db="EMBL/GenBank/DDBJ databases">
        <authorList>
            <person name="de Groot N.N."/>
        </authorList>
    </citation>
    <scope>NUCLEOTIDE SEQUENCE [LARGE SCALE GENOMIC DNA]</scope>
    <source>
        <strain evidence="3 4">DSM 43067</strain>
    </source>
</reference>
<dbReference type="InterPro" id="IPR048711">
    <property type="entry name" value="WHD_Rv2258c"/>
</dbReference>
<feature type="domain" description="S-adenosylmethionine-dependent methyltransferase Rv2258c-like winged HTH" evidence="2">
    <location>
        <begin position="27"/>
        <end position="91"/>
    </location>
</feature>
<keyword evidence="3" id="KW-0489">Methyltransferase</keyword>
<organism evidence="3 4">
    <name type="scientific">Actinomadura madurae</name>
    <dbReference type="NCBI Taxonomy" id="1993"/>
    <lineage>
        <taxon>Bacteria</taxon>
        <taxon>Bacillati</taxon>
        <taxon>Actinomycetota</taxon>
        <taxon>Actinomycetes</taxon>
        <taxon>Streptosporangiales</taxon>
        <taxon>Thermomonosporaceae</taxon>
        <taxon>Actinomadura</taxon>
    </lineage>
</organism>
<dbReference type="Gene3D" id="1.10.10.10">
    <property type="entry name" value="Winged helix-like DNA-binding domain superfamily/Winged helix DNA-binding domain"/>
    <property type="match status" value="1"/>
</dbReference>
<dbReference type="Gene3D" id="3.40.50.150">
    <property type="entry name" value="Vaccinia Virus protein VP39"/>
    <property type="match status" value="1"/>
</dbReference>
<dbReference type="Pfam" id="PF13649">
    <property type="entry name" value="Methyltransf_25"/>
    <property type="match status" value="1"/>
</dbReference>
<dbReference type="SUPFAM" id="SSF53335">
    <property type="entry name" value="S-adenosyl-L-methionine-dependent methyltransferases"/>
    <property type="match status" value="1"/>
</dbReference>
<dbReference type="InterPro" id="IPR041698">
    <property type="entry name" value="Methyltransf_25"/>
</dbReference>
<dbReference type="GO" id="GO:0008168">
    <property type="term" value="F:methyltransferase activity"/>
    <property type="evidence" value="ECO:0007669"/>
    <property type="project" value="UniProtKB-KW"/>
</dbReference>
<dbReference type="STRING" id="1993.SAMN04489713_101879"/>
<dbReference type="InterPro" id="IPR029063">
    <property type="entry name" value="SAM-dependent_MTases_sf"/>
</dbReference>
<dbReference type="RefSeq" id="WP_075019940.1">
    <property type="nucleotide sequence ID" value="NZ_FOVH01000001.1"/>
</dbReference>
<accession>A0A1I4XHB2</accession>
<gene>
    <name evidence="3" type="ORF">SAMN04489713_101879</name>
</gene>
<evidence type="ECO:0000313" key="3">
    <source>
        <dbReference type="EMBL" id="SFN25274.1"/>
    </source>
</evidence>
<dbReference type="InterPro" id="IPR053173">
    <property type="entry name" value="SAM-binding_MTase"/>
</dbReference>
<dbReference type="InParanoid" id="A0A1I4XHB2"/>
<dbReference type="InterPro" id="IPR036390">
    <property type="entry name" value="WH_DNA-bd_sf"/>
</dbReference>
<dbReference type="OrthoDB" id="9801363at2"/>
<protein>
    <submittedName>
        <fullName evidence="3">Methyltransferase domain-containing protein</fullName>
    </submittedName>
</protein>
<keyword evidence="3" id="KW-0808">Transferase</keyword>
<dbReference type="CDD" id="cd02440">
    <property type="entry name" value="AdoMet_MTases"/>
    <property type="match status" value="1"/>
</dbReference>